<dbReference type="AlphaFoldDB" id="A0A177AIS5"/>
<organism evidence="2">
    <name type="scientific">Pseudogymnoascus destructans</name>
    <dbReference type="NCBI Taxonomy" id="655981"/>
    <lineage>
        <taxon>Eukaryota</taxon>
        <taxon>Fungi</taxon>
        <taxon>Dikarya</taxon>
        <taxon>Ascomycota</taxon>
        <taxon>Pezizomycotina</taxon>
        <taxon>Leotiomycetes</taxon>
        <taxon>Thelebolales</taxon>
        <taxon>Thelebolaceae</taxon>
        <taxon>Pseudogymnoascus</taxon>
    </lineage>
</organism>
<sequence>MRSLMMITEVAEATTNISTSKAQEYTNEIEIGGSDDDVMLEHPRVSAQCATAPDTVGRADEVGQSGKNATNNRKSIAYNGSGGIQTNEPTYDRNADGSKRMRVDESARSSKPTSNEKGANKGKGRQTNDDASIIQDYTMHEVHIFCCVRCAAKDDPNSSLSCEIAPGKDSCITCAQDNNTCLEVPDRCIILLRDLQSAAQDLIALDDNDDNGAHLQQLFRCCRQQLIASLQNANIFSSYTVRSLRSVDVRTSEIQAHLEASLWDHSMIHLYTAKVQTAAATNCHEKQSVLLADLTAATDEQTADVNKNFKLLMTAQTELTTAVREQTAMQHEDAVKQLAATADQTEAIRVQTTTLANWLAQMHLTNQPPSGQVCFNPTSFCIDDH</sequence>
<proteinExistence type="predicted"/>
<feature type="compositionally biased region" description="Basic and acidic residues" evidence="1">
    <location>
        <begin position="90"/>
        <end position="108"/>
    </location>
</feature>
<evidence type="ECO:0000256" key="1">
    <source>
        <dbReference type="SAM" id="MobiDB-lite"/>
    </source>
</evidence>
<name>A0A177AIS5_9PEZI</name>
<accession>A0A177AIS5</accession>
<evidence type="ECO:0000313" key="2">
    <source>
        <dbReference type="EMBL" id="OAF61382.1"/>
    </source>
</evidence>
<dbReference type="VEuPathDB" id="FungiDB:GMDG_01449"/>
<feature type="compositionally biased region" description="Polar residues" evidence="1">
    <location>
        <begin position="65"/>
        <end position="74"/>
    </location>
</feature>
<dbReference type="Proteomes" id="UP000077154">
    <property type="component" value="Unassembled WGS sequence"/>
</dbReference>
<dbReference type="RefSeq" id="XP_024326657.1">
    <property type="nucleotide sequence ID" value="XM_024465739.1"/>
</dbReference>
<feature type="region of interest" description="Disordered" evidence="1">
    <location>
        <begin position="49"/>
        <end position="129"/>
    </location>
</feature>
<gene>
    <name evidence="2" type="ORF">VC83_02069</name>
</gene>
<dbReference type="GeneID" id="36285155"/>
<reference evidence="2" key="1">
    <citation type="submission" date="2016-03" db="EMBL/GenBank/DDBJ databases">
        <title>Updated assembly of Pseudogymnoascus destructans, the fungus causing white-nose syndrome of bats.</title>
        <authorList>
            <person name="Palmer J.M."/>
            <person name="Drees K.P."/>
            <person name="Foster J.T."/>
            <person name="Lindner D.L."/>
        </authorList>
    </citation>
    <scope>NUCLEOTIDE SEQUENCE [LARGE SCALE GENOMIC DNA]</scope>
    <source>
        <strain evidence="2">20631-21</strain>
    </source>
</reference>
<protein>
    <submittedName>
        <fullName evidence="2">Uncharacterized protein</fullName>
    </submittedName>
</protein>
<dbReference type="EMBL" id="KV441389">
    <property type="protein sequence ID" value="OAF61382.1"/>
    <property type="molecule type" value="Genomic_DNA"/>
</dbReference>